<sequence length="439" mass="45604">MRALRPALAAIAALLFTSGIAATPAAATSIYDPVTQSSLRNLVTAMQSWSMFDGGDKYTGVTAAELRGWGWSVGANTNVNIYIEGDGSSWRATAQDIRPGATEYTFTSAIPVSGARPGSVTASVPQPPVQAATAGVTIHELGTNVDLDQLAYALVAGGVTFEEVCLIGNVAPGPNVLGGSLKDHTKACTAAAAVSGATMRSVLAAMAKVAPGVLAVVALYALGDGTAPATAPGWVNNPDPRPTGPMVPPASLPNGVWKYDKLVQRVATLNDLQPEWSRVAIQQCLAVTAAALVSTNPYKDCQEKPIFMSGQLDVPEATNHDLQAIAQHPAWVELNYRPATLNPSPRQWYASHPDCAAAAGTNGTLQCDEYPFFATEQGGGAAVPTPSLKVIDGPQNVDQGNKYGAFVLGCRVQNGDSFLAIPIPPSAPHVPTLQICNPK</sequence>
<evidence type="ECO:0000259" key="2">
    <source>
        <dbReference type="Pfam" id="PF14040"/>
    </source>
</evidence>
<dbReference type="EMBL" id="CP101988">
    <property type="protein sequence ID" value="UUI76011.1"/>
    <property type="molecule type" value="Genomic_DNA"/>
</dbReference>
<dbReference type="InterPro" id="IPR029476">
    <property type="entry name" value="DNase_NucA_NucB"/>
</dbReference>
<feature type="domain" description="Deoxyribonuclease NucA/NucB" evidence="2">
    <location>
        <begin position="355"/>
        <end position="418"/>
    </location>
</feature>
<organism evidence="3 4">
    <name type="scientific">Cellulomonas chengniuliangii</name>
    <dbReference type="NCBI Taxonomy" id="2968084"/>
    <lineage>
        <taxon>Bacteria</taxon>
        <taxon>Bacillati</taxon>
        <taxon>Actinomycetota</taxon>
        <taxon>Actinomycetes</taxon>
        <taxon>Micrococcales</taxon>
        <taxon>Cellulomonadaceae</taxon>
        <taxon>Cellulomonas</taxon>
    </lineage>
</organism>
<accession>A0ABY5L3D5</accession>
<evidence type="ECO:0000256" key="1">
    <source>
        <dbReference type="SAM" id="SignalP"/>
    </source>
</evidence>
<reference evidence="3 4" key="1">
    <citation type="submission" date="2022-07" db="EMBL/GenBank/DDBJ databases">
        <title>Novel species in genus cellulomonas.</title>
        <authorList>
            <person name="Ye L."/>
        </authorList>
    </citation>
    <scope>NUCLEOTIDE SEQUENCE [LARGE SCALE GENOMIC DNA]</scope>
    <source>
        <strain evidence="4">zg-Y338</strain>
    </source>
</reference>
<dbReference type="Proteomes" id="UP001316189">
    <property type="component" value="Chromosome"/>
</dbReference>
<feature type="chain" id="PRO_5045465085" description="Deoxyribonuclease NucA/NucB domain-containing protein" evidence="1">
    <location>
        <begin position="22"/>
        <end position="439"/>
    </location>
</feature>
<evidence type="ECO:0000313" key="4">
    <source>
        <dbReference type="Proteomes" id="UP001316189"/>
    </source>
</evidence>
<dbReference type="RefSeq" id="WP_227567869.1">
    <property type="nucleotide sequence ID" value="NZ_CP101988.1"/>
</dbReference>
<proteinExistence type="predicted"/>
<protein>
    <recommendedName>
        <fullName evidence="2">Deoxyribonuclease NucA/NucB domain-containing protein</fullName>
    </recommendedName>
</protein>
<name>A0ABY5L3D5_9CELL</name>
<dbReference type="Pfam" id="PF14040">
    <property type="entry name" value="DNase_NucA_NucB"/>
    <property type="match status" value="1"/>
</dbReference>
<keyword evidence="4" id="KW-1185">Reference proteome</keyword>
<keyword evidence="1" id="KW-0732">Signal</keyword>
<evidence type="ECO:0000313" key="3">
    <source>
        <dbReference type="EMBL" id="UUI76011.1"/>
    </source>
</evidence>
<feature type="signal peptide" evidence="1">
    <location>
        <begin position="1"/>
        <end position="21"/>
    </location>
</feature>
<gene>
    <name evidence="3" type="ORF">NP064_03640</name>
</gene>